<comment type="caution">
    <text evidence="7">The sequence shown here is derived from an EMBL/GenBank/DDBJ whole genome shotgun (WGS) entry which is preliminary data.</text>
</comment>
<evidence type="ECO:0000256" key="1">
    <source>
        <dbReference type="ARBA" id="ARBA00004141"/>
    </source>
</evidence>
<feature type="transmembrane region" description="Helical" evidence="6">
    <location>
        <begin position="262"/>
        <end position="284"/>
    </location>
</feature>
<evidence type="ECO:0000256" key="6">
    <source>
        <dbReference type="SAM" id="Phobius"/>
    </source>
</evidence>
<dbReference type="AlphaFoldDB" id="A0A8H6XXP6"/>
<dbReference type="EMBL" id="JACAZI010000011">
    <property type="protein sequence ID" value="KAF7349067.1"/>
    <property type="molecule type" value="Genomic_DNA"/>
</dbReference>
<dbReference type="GO" id="GO:0022857">
    <property type="term" value="F:transmembrane transporter activity"/>
    <property type="evidence" value="ECO:0007669"/>
    <property type="project" value="InterPro"/>
</dbReference>
<keyword evidence="8" id="KW-1185">Reference proteome</keyword>
<evidence type="ECO:0000313" key="7">
    <source>
        <dbReference type="EMBL" id="KAF7349067.1"/>
    </source>
</evidence>
<feature type="transmembrane region" description="Helical" evidence="6">
    <location>
        <begin position="390"/>
        <end position="412"/>
    </location>
</feature>
<feature type="transmembrane region" description="Helical" evidence="6">
    <location>
        <begin position="153"/>
        <end position="175"/>
    </location>
</feature>
<gene>
    <name evidence="7" type="ORF">MVEN_01428600</name>
</gene>
<dbReference type="Gene3D" id="1.20.1740.10">
    <property type="entry name" value="Amino acid/polyamine transporter I"/>
    <property type="match status" value="1"/>
</dbReference>
<keyword evidence="5 6" id="KW-0472">Membrane</keyword>
<keyword evidence="4 6" id="KW-1133">Transmembrane helix</keyword>
<name>A0A8H6XXP6_9AGAR</name>
<organism evidence="7 8">
    <name type="scientific">Mycena venus</name>
    <dbReference type="NCBI Taxonomy" id="2733690"/>
    <lineage>
        <taxon>Eukaryota</taxon>
        <taxon>Fungi</taxon>
        <taxon>Dikarya</taxon>
        <taxon>Basidiomycota</taxon>
        <taxon>Agaricomycotina</taxon>
        <taxon>Agaricomycetes</taxon>
        <taxon>Agaricomycetidae</taxon>
        <taxon>Agaricales</taxon>
        <taxon>Marasmiineae</taxon>
        <taxon>Mycenaceae</taxon>
        <taxon>Mycena</taxon>
    </lineage>
</organism>
<dbReference type="PANTHER" id="PTHR45649">
    <property type="entry name" value="AMINO-ACID PERMEASE BAT1"/>
    <property type="match status" value="1"/>
</dbReference>
<feature type="transmembrane region" description="Helical" evidence="6">
    <location>
        <begin position="221"/>
        <end position="242"/>
    </location>
</feature>
<feature type="transmembrane region" description="Helical" evidence="6">
    <location>
        <begin position="460"/>
        <end position="478"/>
    </location>
</feature>
<sequence length="494" mass="54019">MATTQSLNSDDARLAELGYRQEFKRHFTLWETFGLSFSMVTVAPGIASVFFISVSNGGPVSMIWGVADCWVLHHSRLYCSLGTRISRSYRWGAILLDSPICLSTMSQSPFVDHSNTIYLMAAVASVAWSIALQIAACVTIGSNFTWAPTTAQLFGISSAVLVAQALVACFATRIMARLQSFVIAVNFALILVVIISLPAATPKEFKNDTRYALGKFDNVNGWPNGFAFCLSFLTPLWVIAAFDVTAHISEEASNANFAVPWANVMSTSLAVITGVAVNIAVAFCMGNDLLSILSDPTGQPFATASCSRAPIFPTPYRNILYSFLTEANLTLAASRQTFAFARDGALPFSFWIYRMNKFSGTPVNAVWVVTSVAFILTLLVFAGSTAITTIFSLPIVAQYLSYIIPIFCRFAFKNDFTPGPFYTGRLSAPISILSLVWMVFMMIVFMFPATPIISSVSMNYTSACLGAWVLFVSYWVLFPIQRTRRCLLVQGTGT</sequence>
<dbReference type="Pfam" id="PF13520">
    <property type="entry name" value="AA_permease_2"/>
    <property type="match status" value="1"/>
</dbReference>
<keyword evidence="3 6" id="KW-0812">Transmembrane</keyword>
<dbReference type="PIRSF" id="PIRSF006060">
    <property type="entry name" value="AA_transporter"/>
    <property type="match status" value="1"/>
</dbReference>
<evidence type="ECO:0000256" key="4">
    <source>
        <dbReference type="ARBA" id="ARBA00022989"/>
    </source>
</evidence>
<keyword evidence="2" id="KW-0813">Transport</keyword>
<feature type="transmembrane region" description="Helical" evidence="6">
    <location>
        <begin position="181"/>
        <end position="200"/>
    </location>
</feature>
<dbReference type="OrthoDB" id="4476201at2759"/>
<feature type="transmembrane region" description="Helical" evidence="6">
    <location>
        <begin position="363"/>
        <end position="384"/>
    </location>
</feature>
<evidence type="ECO:0000256" key="3">
    <source>
        <dbReference type="ARBA" id="ARBA00022692"/>
    </source>
</evidence>
<reference evidence="7" key="1">
    <citation type="submission" date="2020-05" db="EMBL/GenBank/DDBJ databases">
        <title>Mycena genomes resolve the evolution of fungal bioluminescence.</title>
        <authorList>
            <person name="Tsai I.J."/>
        </authorList>
    </citation>
    <scope>NUCLEOTIDE SEQUENCE</scope>
    <source>
        <strain evidence="7">CCC161011</strain>
    </source>
</reference>
<dbReference type="Proteomes" id="UP000620124">
    <property type="component" value="Unassembled WGS sequence"/>
</dbReference>
<dbReference type="PANTHER" id="PTHR45649:SF6">
    <property type="entry name" value="GABA-SPECIFIC PERMEASE"/>
    <property type="match status" value="1"/>
</dbReference>
<protein>
    <submittedName>
        <fullName evidence="7">APC amino acid permease</fullName>
    </submittedName>
</protein>
<dbReference type="GO" id="GO:0016020">
    <property type="term" value="C:membrane"/>
    <property type="evidence" value="ECO:0007669"/>
    <property type="project" value="UniProtKB-SubCell"/>
</dbReference>
<accession>A0A8H6XXP6</accession>
<dbReference type="InterPro" id="IPR002293">
    <property type="entry name" value="AA/rel_permease1"/>
</dbReference>
<feature type="transmembrane region" description="Helical" evidence="6">
    <location>
        <begin position="432"/>
        <end position="454"/>
    </location>
</feature>
<evidence type="ECO:0000256" key="2">
    <source>
        <dbReference type="ARBA" id="ARBA00022448"/>
    </source>
</evidence>
<feature type="transmembrane region" description="Helical" evidence="6">
    <location>
        <begin position="117"/>
        <end position="141"/>
    </location>
</feature>
<proteinExistence type="predicted"/>
<evidence type="ECO:0000256" key="5">
    <source>
        <dbReference type="ARBA" id="ARBA00023136"/>
    </source>
</evidence>
<comment type="subcellular location">
    <subcellularLocation>
        <location evidence="1">Membrane</location>
        <topology evidence="1">Multi-pass membrane protein</topology>
    </subcellularLocation>
</comment>
<feature type="transmembrane region" description="Helical" evidence="6">
    <location>
        <begin position="29"/>
        <end position="52"/>
    </location>
</feature>
<evidence type="ECO:0000313" key="8">
    <source>
        <dbReference type="Proteomes" id="UP000620124"/>
    </source>
</evidence>